<dbReference type="FunFam" id="3.30.160.60:FF:001289">
    <property type="entry name" value="Zinc finger protein 574"/>
    <property type="match status" value="1"/>
</dbReference>
<evidence type="ECO:0000256" key="1">
    <source>
        <dbReference type="ARBA" id="ARBA00004123"/>
    </source>
</evidence>
<dbReference type="GO" id="GO:0008270">
    <property type="term" value="F:zinc ion binding"/>
    <property type="evidence" value="ECO:0007669"/>
    <property type="project" value="UniProtKB-KW"/>
</dbReference>
<reference evidence="11" key="1">
    <citation type="submission" date="2015-07" db="EMBL/GenBank/DDBJ databases">
        <title>MeaNS - Measles Nucleotide Surveillance Program.</title>
        <authorList>
            <person name="Tran T."/>
            <person name="Druce J."/>
        </authorList>
    </citation>
    <scope>NUCLEOTIDE SEQUENCE</scope>
    <source>
        <strain evidence="11">UCB-OBI-ISO-001</strain>
        <tissue evidence="11">Gonad</tissue>
    </source>
</reference>
<protein>
    <recommendedName>
        <fullName evidence="10">C2H2-type domain-containing protein</fullName>
    </recommendedName>
</protein>
<dbReference type="AlphaFoldDB" id="A0A0L8I4N4"/>
<dbReference type="EMBL" id="KQ416560">
    <property type="protein sequence ID" value="KOF96458.1"/>
    <property type="molecule type" value="Genomic_DNA"/>
</dbReference>
<dbReference type="GO" id="GO:0006357">
    <property type="term" value="P:regulation of transcription by RNA polymerase II"/>
    <property type="evidence" value="ECO:0007669"/>
    <property type="project" value="UniProtKB-ARBA"/>
</dbReference>
<dbReference type="Pfam" id="PF00096">
    <property type="entry name" value="zf-C2H2"/>
    <property type="match status" value="2"/>
</dbReference>
<dbReference type="SMART" id="SM00355">
    <property type="entry name" value="ZnF_C2H2"/>
    <property type="match status" value="4"/>
</dbReference>
<keyword evidence="6" id="KW-0805">Transcription regulation</keyword>
<keyword evidence="3" id="KW-0677">Repeat</keyword>
<evidence type="ECO:0000256" key="8">
    <source>
        <dbReference type="ARBA" id="ARBA00023242"/>
    </source>
</evidence>
<dbReference type="InterPro" id="IPR050331">
    <property type="entry name" value="Zinc_finger"/>
</dbReference>
<dbReference type="PANTHER" id="PTHR16515">
    <property type="entry name" value="PR DOMAIN ZINC FINGER PROTEIN"/>
    <property type="match status" value="1"/>
</dbReference>
<dbReference type="GO" id="GO:0005634">
    <property type="term" value="C:nucleus"/>
    <property type="evidence" value="ECO:0007669"/>
    <property type="project" value="UniProtKB-SubCell"/>
</dbReference>
<feature type="domain" description="C2H2-type" evidence="10">
    <location>
        <begin position="81"/>
        <end position="108"/>
    </location>
</feature>
<dbReference type="Gene3D" id="3.30.160.60">
    <property type="entry name" value="Classic Zinc Finger"/>
    <property type="match status" value="4"/>
</dbReference>
<feature type="non-terminal residue" evidence="11">
    <location>
        <position position="1"/>
    </location>
</feature>
<gene>
    <name evidence="11" type="ORF">OCBIM_22034864mg</name>
</gene>
<accession>A0A0L8I4N4</accession>
<organism evidence="11">
    <name type="scientific">Octopus bimaculoides</name>
    <name type="common">California two-spotted octopus</name>
    <dbReference type="NCBI Taxonomy" id="37653"/>
    <lineage>
        <taxon>Eukaryota</taxon>
        <taxon>Metazoa</taxon>
        <taxon>Spiralia</taxon>
        <taxon>Lophotrochozoa</taxon>
        <taxon>Mollusca</taxon>
        <taxon>Cephalopoda</taxon>
        <taxon>Coleoidea</taxon>
        <taxon>Octopodiformes</taxon>
        <taxon>Octopoda</taxon>
        <taxon>Incirrata</taxon>
        <taxon>Octopodidae</taxon>
        <taxon>Octopus</taxon>
    </lineage>
</organism>
<keyword evidence="7" id="KW-0804">Transcription</keyword>
<proteinExistence type="predicted"/>
<evidence type="ECO:0000256" key="7">
    <source>
        <dbReference type="ARBA" id="ARBA00023163"/>
    </source>
</evidence>
<evidence type="ECO:0000256" key="4">
    <source>
        <dbReference type="ARBA" id="ARBA00022771"/>
    </source>
</evidence>
<dbReference type="InterPro" id="IPR013087">
    <property type="entry name" value="Znf_C2H2_type"/>
</dbReference>
<evidence type="ECO:0000256" key="5">
    <source>
        <dbReference type="ARBA" id="ARBA00022833"/>
    </source>
</evidence>
<sequence>VLYIAQVLSDISHTEEKPYNYGICDKSFSVGCQLTQHKCIHTREKPYHCEKPHDCNICGKPFTQNDHLTTHMCIHTGETPYHCDICSQSFSHTGNLSRHRLIHTGKKSYQGNICVKSFSQKVCLITHSYRISHMTVISVVNYSLKHTHVYIHTEEYLYQ</sequence>
<evidence type="ECO:0000256" key="6">
    <source>
        <dbReference type="ARBA" id="ARBA00023015"/>
    </source>
</evidence>
<dbReference type="FunFam" id="3.30.160.60:FF:001498">
    <property type="entry name" value="Zinc finger protein 404"/>
    <property type="match status" value="1"/>
</dbReference>
<feature type="domain" description="C2H2-type" evidence="10">
    <location>
        <begin position="53"/>
        <end position="80"/>
    </location>
</feature>
<dbReference type="PROSITE" id="PS00028">
    <property type="entry name" value="ZINC_FINGER_C2H2_1"/>
    <property type="match status" value="2"/>
</dbReference>
<name>A0A0L8I4N4_OCTBM</name>
<evidence type="ECO:0000256" key="2">
    <source>
        <dbReference type="ARBA" id="ARBA00022723"/>
    </source>
</evidence>
<dbReference type="PANTHER" id="PTHR16515:SF49">
    <property type="entry name" value="GASTRULA ZINC FINGER PROTEIN XLCGF49.1-LIKE-RELATED"/>
    <property type="match status" value="1"/>
</dbReference>
<evidence type="ECO:0000256" key="3">
    <source>
        <dbReference type="ARBA" id="ARBA00022737"/>
    </source>
</evidence>
<evidence type="ECO:0000256" key="9">
    <source>
        <dbReference type="PROSITE-ProRule" id="PRU00042"/>
    </source>
</evidence>
<evidence type="ECO:0000313" key="11">
    <source>
        <dbReference type="EMBL" id="KOF96458.1"/>
    </source>
</evidence>
<keyword evidence="2" id="KW-0479">Metal-binding</keyword>
<keyword evidence="5" id="KW-0862">Zinc</keyword>
<keyword evidence="8" id="KW-0539">Nucleus</keyword>
<dbReference type="PROSITE" id="PS50157">
    <property type="entry name" value="ZINC_FINGER_C2H2_2"/>
    <property type="match status" value="3"/>
</dbReference>
<dbReference type="SUPFAM" id="SSF57667">
    <property type="entry name" value="beta-beta-alpha zinc fingers"/>
    <property type="match status" value="3"/>
</dbReference>
<comment type="subcellular location">
    <subcellularLocation>
        <location evidence="1">Nucleus</location>
    </subcellularLocation>
</comment>
<feature type="domain" description="C2H2-type" evidence="10">
    <location>
        <begin position="19"/>
        <end position="46"/>
    </location>
</feature>
<keyword evidence="4 9" id="KW-0863">Zinc-finger</keyword>
<dbReference type="InterPro" id="IPR036236">
    <property type="entry name" value="Znf_C2H2_sf"/>
</dbReference>
<evidence type="ECO:0000259" key="10">
    <source>
        <dbReference type="PROSITE" id="PS50157"/>
    </source>
</evidence>